<reference evidence="1 2" key="1">
    <citation type="submission" date="2019-06" db="EMBL/GenBank/DDBJ databases">
        <title>Sequencing the genomes of 1000 actinobacteria strains.</title>
        <authorList>
            <person name="Klenk H.-P."/>
        </authorList>
    </citation>
    <scope>NUCLEOTIDE SEQUENCE [LARGE SCALE GENOMIC DNA]</scope>
    <source>
        <strain evidence="1 2">DSM 43866</strain>
    </source>
</reference>
<gene>
    <name evidence="1" type="ORF">FHX34_106341</name>
</gene>
<protein>
    <submittedName>
        <fullName evidence="1">Uncharacterized protein</fullName>
    </submittedName>
</protein>
<dbReference type="AlphaFoldDB" id="A0A561VJ03"/>
<evidence type="ECO:0000313" key="1">
    <source>
        <dbReference type="EMBL" id="TWG11611.1"/>
    </source>
</evidence>
<dbReference type="EMBL" id="VIWY01000006">
    <property type="protein sequence ID" value="TWG11611.1"/>
    <property type="molecule type" value="Genomic_DNA"/>
</dbReference>
<name>A0A561VJ03_ACTTI</name>
<proteinExistence type="predicted"/>
<evidence type="ECO:0000313" key="2">
    <source>
        <dbReference type="Proteomes" id="UP000320239"/>
    </source>
</evidence>
<comment type="caution">
    <text evidence="1">The sequence shown here is derived from an EMBL/GenBank/DDBJ whole genome shotgun (WGS) entry which is preliminary data.</text>
</comment>
<keyword evidence="2" id="KW-1185">Reference proteome</keyword>
<accession>A0A561VJ03</accession>
<dbReference type="Proteomes" id="UP000320239">
    <property type="component" value="Unassembled WGS sequence"/>
</dbReference>
<organism evidence="1 2">
    <name type="scientific">Actinoplanes teichomyceticus</name>
    <dbReference type="NCBI Taxonomy" id="1867"/>
    <lineage>
        <taxon>Bacteria</taxon>
        <taxon>Bacillati</taxon>
        <taxon>Actinomycetota</taxon>
        <taxon>Actinomycetes</taxon>
        <taxon>Micromonosporales</taxon>
        <taxon>Micromonosporaceae</taxon>
        <taxon>Actinoplanes</taxon>
    </lineage>
</organism>
<sequence length="36" mass="3730">MTVRRVGVGRCVSRGAWAAVRESQCVDGGAWAAVPA</sequence>